<reference evidence="4 5" key="1">
    <citation type="submission" date="2019-10" db="EMBL/GenBank/DDBJ databases">
        <title>Comparative genomics of sulfur disproportionating microorganisms.</title>
        <authorList>
            <person name="Ward L.M."/>
            <person name="Bertran E."/>
            <person name="Johnston D."/>
        </authorList>
    </citation>
    <scope>NUCLEOTIDE SEQUENCE [LARGE SCALE GENOMIC DNA]</scope>
    <source>
        <strain evidence="4 5">DSM 14055</strain>
    </source>
</reference>
<comment type="caution">
    <text evidence="4">The sequence shown here is derived from an EMBL/GenBank/DDBJ whole genome shotgun (WGS) entry which is preliminary data.</text>
</comment>
<keyword evidence="5" id="KW-1185">Reference proteome</keyword>
<dbReference type="InterPro" id="IPR036582">
    <property type="entry name" value="Mao_N_sf"/>
</dbReference>
<name>A0A6N7IUJ9_9FIRM</name>
<feature type="domain" description="Copper amine oxidase-like N-terminal" evidence="3">
    <location>
        <begin position="39"/>
        <end position="147"/>
    </location>
</feature>
<feature type="region of interest" description="Disordered" evidence="1">
    <location>
        <begin position="150"/>
        <end position="172"/>
    </location>
</feature>
<organism evidence="4 5">
    <name type="scientific">Desulfofundulus thermobenzoicus</name>
    <dbReference type="NCBI Taxonomy" id="29376"/>
    <lineage>
        <taxon>Bacteria</taxon>
        <taxon>Bacillati</taxon>
        <taxon>Bacillota</taxon>
        <taxon>Clostridia</taxon>
        <taxon>Eubacteriales</taxon>
        <taxon>Peptococcaceae</taxon>
        <taxon>Desulfofundulus</taxon>
    </lineage>
</organism>
<dbReference type="OrthoDB" id="1803727at2"/>
<evidence type="ECO:0000259" key="3">
    <source>
        <dbReference type="Pfam" id="PF07833"/>
    </source>
</evidence>
<evidence type="ECO:0000313" key="5">
    <source>
        <dbReference type="Proteomes" id="UP000441717"/>
    </source>
</evidence>
<dbReference type="InterPro" id="IPR012854">
    <property type="entry name" value="Cu_amine_oxidase-like_N"/>
</dbReference>
<evidence type="ECO:0000256" key="2">
    <source>
        <dbReference type="SAM" id="SignalP"/>
    </source>
</evidence>
<evidence type="ECO:0000313" key="4">
    <source>
        <dbReference type="EMBL" id="MQL53795.1"/>
    </source>
</evidence>
<dbReference type="Gene3D" id="3.30.457.10">
    <property type="entry name" value="Copper amine oxidase-like, N-terminal domain"/>
    <property type="match status" value="2"/>
</dbReference>
<feature type="signal peptide" evidence="2">
    <location>
        <begin position="1"/>
        <end position="23"/>
    </location>
</feature>
<dbReference type="Gene3D" id="3.10.620.30">
    <property type="match status" value="1"/>
</dbReference>
<feature type="chain" id="PRO_5026869319" description="Copper amine oxidase-like N-terminal domain-containing protein" evidence="2">
    <location>
        <begin position="24"/>
        <end position="427"/>
    </location>
</feature>
<evidence type="ECO:0000256" key="1">
    <source>
        <dbReference type="SAM" id="MobiDB-lite"/>
    </source>
</evidence>
<dbReference type="SUPFAM" id="SSF55383">
    <property type="entry name" value="Copper amine oxidase, domain N"/>
    <property type="match status" value="2"/>
</dbReference>
<dbReference type="Pfam" id="PF07833">
    <property type="entry name" value="Cu_amine_oxidN1"/>
    <property type="match status" value="1"/>
</dbReference>
<dbReference type="Proteomes" id="UP000441717">
    <property type="component" value="Unassembled WGS sequence"/>
</dbReference>
<sequence length="427" mass="47197">MRKTAFLSAFLLAILTFALPALAAPAHRAVFVVGQNIYTVDGQARIMDTTPYIKDGRTFVPLRYVAQAVGVAPQDILYTEGKVTLLKNNKVVQLTIGSNTMLINGAAVNMDVAAEIANGRTMLPFRWVALAFDATVKWDEAARTVIIEEPDSAGSGGWGDSGRNGPDAGSENGAEIVLRKTPVEVIPPVKYSSSVNTVSRDFQWRYSDTIYRWHVEIPAELLNWNRRVVETVNTFYSSDGITQTILFSSVPDNIKRLIASCSESAKGNFVPWVDEDLNYTYAGILAERLFGQAQADGYDYFHAAEFVQSFVGGAIPYRQTPVPQLPAQTLVDAGDCKDKSILLVAILKNMGYRTALLSYPPPPGQQIGHMAVGIAFRDDEITVDRPLSYYLYNGTRYYFAETTEPDWLIGQISDEKLEKEGYVYPVN</sequence>
<accession>A0A6N7IUJ9</accession>
<keyword evidence="2" id="KW-0732">Signal</keyword>
<dbReference type="AlphaFoldDB" id="A0A6N7IUJ9"/>
<protein>
    <recommendedName>
        <fullName evidence="3">Copper amine oxidase-like N-terminal domain-containing protein</fullName>
    </recommendedName>
</protein>
<dbReference type="RefSeq" id="WP_152948250.1">
    <property type="nucleotide sequence ID" value="NZ_WHYR01000068.1"/>
</dbReference>
<dbReference type="EMBL" id="WHYR01000068">
    <property type="protein sequence ID" value="MQL53795.1"/>
    <property type="molecule type" value="Genomic_DNA"/>
</dbReference>
<gene>
    <name evidence="4" type="ORF">GFC01_16340</name>
</gene>
<proteinExistence type="predicted"/>